<keyword evidence="2" id="KW-1185">Reference proteome</keyword>
<sequence>MLDNYLAKTVHKSGTEAVGEWTLSTEENSSCVFCPAGLKCLCQGQMMASCLSQEGDSPQYRWTQDGHTLTDSELFSRNIENSIIVLRQNTSGRRVCWG</sequence>
<evidence type="ECO:0000313" key="1">
    <source>
        <dbReference type="EMBL" id="KAK5611433.1"/>
    </source>
</evidence>
<comment type="caution">
    <text evidence="1">The sequence shown here is derived from an EMBL/GenBank/DDBJ whole genome shotgun (WGS) entry which is preliminary data.</text>
</comment>
<evidence type="ECO:0008006" key="3">
    <source>
        <dbReference type="Google" id="ProtNLM"/>
    </source>
</evidence>
<gene>
    <name evidence="1" type="ORF">CRENBAI_016903</name>
</gene>
<reference evidence="1 2" key="1">
    <citation type="submission" date="2021-06" db="EMBL/GenBank/DDBJ databases">
        <authorList>
            <person name="Palmer J.M."/>
        </authorList>
    </citation>
    <scope>NUCLEOTIDE SEQUENCE [LARGE SCALE GENOMIC DNA]</scope>
    <source>
        <strain evidence="1 2">MEX-2019</strain>
        <tissue evidence="1">Muscle</tissue>
    </source>
</reference>
<name>A0AAV9RRC1_9TELE</name>
<protein>
    <recommendedName>
        <fullName evidence="3">Ig-like domain-containing protein</fullName>
    </recommendedName>
</protein>
<dbReference type="Proteomes" id="UP001311232">
    <property type="component" value="Unassembled WGS sequence"/>
</dbReference>
<organism evidence="1 2">
    <name type="scientific">Crenichthys baileyi</name>
    <name type="common">White River springfish</name>
    <dbReference type="NCBI Taxonomy" id="28760"/>
    <lineage>
        <taxon>Eukaryota</taxon>
        <taxon>Metazoa</taxon>
        <taxon>Chordata</taxon>
        <taxon>Craniata</taxon>
        <taxon>Vertebrata</taxon>
        <taxon>Euteleostomi</taxon>
        <taxon>Actinopterygii</taxon>
        <taxon>Neopterygii</taxon>
        <taxon>Teleostei</taxon>
        <taxon>Neoteleostei</taxon>
        <taxon>Acanthomorphata</taxon>
        <taxon>Ovalentaria</taxon>
        <taxon>Atherinomorphae</taxon>
        <taxon>Cyprinodontiformes</taxon>
        <taxon>Goodeidae</taxon>
        <taxon>Crenichthys</taxon>
    </lineage>
</organism>
<evidence type="ECO:0000313" key="2">
    <source>
        <dbReference type="Proteomes" id="UP001311232"/>
    </source>
</evidence>
<proteinExistence type="predicted"/>
<dbReference type="EMBL" id="JAHHUM010001479">
    <property type="protein sequence ID" value="KAK5611433.1"/>
    <property type="molecule type" value="Genomic_DNA"/>
</dbReference>
<dbReference type="AlphaFoldDB" id="A0AAV9RRC1"/>
<accession>A0AAV9RRC1</accession>